<gene>
    <name evidence="1" type="ORF">SAMN04487752_1162</name>
</gene>
<evidence type="ECO:0000313" key="2">
    <source>
        <dbReference type="Proteomes" id="UP000199481"/>
    </source>
</evidence>
<organism evidence="1 2">
    <name type="scientific">Carnobacterium viridans</name>
    <dbReference type="NCBI Taxonomy" id="174587"/>
    <lineage>
        <taxon>Bacteria</taxon>
        <taxon>Bacillati</taxon>
        <taxon>Bacillota</taxon>
        <taxon>Bacilli</taxon>
        <taxon>Lactobacillales</taxon>
        <taxon>Carnobacteriaceae</taxon>
        <taxon>Carnobacterium</taxon>
    </lineage>
</organism>
<dbReference type="Proteomes" id="UP000199481">
    <property type="component" value="Unassembled WGS sequence"/>
</dbReference>
<accession>A0A1H0YUL7</accession>
<keyword evidence="2" id="KW-1185">Reference proteome</keyword>
<evidence type="ECO:0000313" key="1">
    <source>
        <dbReference type="EMBL" id="SDQ18810.1"/>
    </source>
</evidence>
<dbReference type="EMBL" id="FNJW01000008">
    <property type="protein sequence ID" value="SDQ18810.1"/>
    <property type="molecule type" value="Genomic_DNA"/>
</dbReference>
<proteinExistence type="predicted"/>
<protein>
    <submittedName>
        <fullName evidence="1">Uncharacterized protein</fullName>
    </submittedName>
</protein>
<dbReference type="RefSeq" id="WP_089976040.1">
    <property type="nucleotide sequence ID" value="NZ_CP084916.1"/>
</dbReference>
<dbReference type="AlphaFoldDB" id="A0A1H0YUL7"/>
<sequence>MGPITLKQEINIILKASGYKYFYGSGSVETFPYIRYTLGDNYSTRLSNKKGLKNIWYQIDVFSDVPIDVEAEETMLSKIESELEQNGLITTNWLEVISENNTTRYPNYHYFLEVRK</sequence>
<reference evidence="2" key="1">
    <citation type="submission" date="2016-10" db="EMBL/GenBank/DDBJ databases">
        <authorList>
            <person name="Varghese N."/>
            <person name="Submissions S."/>
        </authorList>
    </citation>
    <scope>NUCLEOTIDE SEQUENCE [LARGE SCALE GENOMIC DNA]</scope>
    <source>
        <strain evidence="2">MPL-11</strain>
    </source>
</reference>
<name>A0A1H0YUL7_9LACT</name>